<dbReference type="AlphaFoldDB" id="A0A915J4U1"/>
<dbReference type="WBParaSite" id="nRc.2.0.1.t20737-RA">
    <property type="protein sequence ID" value="nRc.2.0.1.t20737-RA"/>
    <property type="gene ID" value="nRc.2.0.1.g20737"/>
</dbReference>
<evidence type="ECO:0000313" key="2">
    <source>
        <dbReference type="WBParaSite" id="nRc.2.0.1.t20737-RA"/>
    </source>
</evidence>
<protein>
    <submittedName>
        <fullName evidence="2">Uncharacterized protein</fullName>
    </submittedName>
</protein>
<sequence length="81" mass="8712">MMKRKTTDNIDADVSATKMAGKSDGGMKIVGEESYDAMKIIEKDIDAMKIAGEAGNVTEDQKAVSSQMRVKKEIGETSIIA</sequence>
<reference evidence="2" key="1">
    <citation type="submission" date="2022-11" db="UniProtKB">
        <authorList>
            <consortium name="WormBaseParasite"/>
        </authorList>
    </citation>
    <scope>IDENTIFICATION</scope>
</reference>
<name>A0A915J4U1_ROMCU</name>
<keyword evidence="1" id="KW-1185">Reference proteome</keyword>
<evidence type="ECO:0000313" key="1">
    <source>
        <dbReference type="Proteomes" id="UP000887565"/>
    </source>
</evidence>
<dbReference type="Proteomes" id="UP000887565">
    <property type="component" value="Unplaced"/>
</dbReference>
<organism evidence="1 2">
    <name type="scientific">Romanomermis culicivorax</name>
    <name type="common">Nematode worm</name>
    <dbReference type="NCBI Taxonomy" id="13658"/>
    <lineage>
        <taxon>Eukaryota</taxon>
        <taxon>Metazoa</taxon>
        <taxon>Ecdysozoa</taxon>
        <taxon>Nematoda</taxon>
        <taxon>Enoplea</taxon>
        <taxon>Dorylaimia</taxon>
        <taxon>Mermithida</taxon>
        <taxon>Mermithoidea</taxon>
        <taxon>Mermithidae</taxon>
        <taxon>Romanomermis</taxon>
    </lineage>
</organism>
<proteinExistence type="predicted"/>
<accession>A0A915J4U1</accession>